<gene>
    <name evidence="1" type="ORF">LMG28138_03645</name>
</gene>
<evidence type="ECO:0000313" key="1">
    <source>
        <dbReference type="EMBL" id="CAB3794052.1"/>
    </source>
</evidence>
<name>A0A6S7D247_9BURK</name>
<dbReference type="Proteomes" id="UP000494115">
    <property type="component" value="Unassembled WGS sequence"/>
</dbReference>
<sequence length="76" mass="8649">MKIDQSHFDGIEQLLREVLNLLGGKISGRDRTDVVDYLDHGEYGIAYELLTFVLDNQQITRPPLLREAGKKMGMTD</sequence>
<proteinExistence type="predicted"/>
<evidence type="ECO:0000313" key="2">
    <source>
        <dbReference type="Proteomes" id="UP000494115"/>
    </source>
</evidence>
<dbReference type="RefSeq" id="WP_175106150.1">
    <property type="nucleotide sequence ID" value="NZ_CADIKM010000018.1"/>
</dbReference>
<protein>
    <recommendedName>
        <fullName evidence="3">MafI family immunity protein</fullName>
    </recommendedName>
</protein>
<dbReference type="AlphaFoldDB" id="A0A6S7D247"/>
<dbReference type="EMBL" id="CADIKM010000018">
    <property type="protein sequence ID" value="CAB3794052.1"/>
    <property type="molecule type" value="Genomic_DNA"/>
</dbReference>
<reference evidence="1 2" key="1">
    <citation type="submission" date="2020-04" db="EMBL/GenBank/DDBJ databases">
        <authorList>
            <person name="De Canck E."/>
        </authorList>
    </citation>
    <scope>NUCLEOTIDE SEQUENCE [LARGE SCALE GENOMIC DNA]</scope>
    <source>
        <strain evidence="1 2">LMG 28138</strain>
    </source>
</reference>
<evidence type="ECO:0008006" key="3">
    <source>
        <dbReference type="Google" id="ProtNLM"/>
    </source>
</evidence>
<accession>A0A6S7D247</accession>
<organism evidence="1 2">
    <name type="scientific">Pararobbsia alpina</name>
    <dbReference type="NCBI Taxonomy" id="621374"/>
    <lineage>
        <taxon>Bacteria</taxon>
        <taxon>Pseudomonadati</taxon>
        <taxon>Pseudomonadota</taxon>
        <taxon>Betaproteobacteria</taxon>
        <taxon>Burkholderiales</taxon>
        <taxon>Burkholderiaceae</taxon>
        <taxon>Pararobbsia</taxon>
    </lineage>
</organism>
<keyword evidence="2" id="KW-1185">Reference proteome</keyword>